<sequence>MSLSNASHHQYGYFSMDIISILHHYCLGSRSGRGSGRRRRSRRGIGRRRGSGGRRRSRRGSGSGRIRSGDQEKVKVNMNILNPEGVGKNAIRAEDDLENIAVG</sequence>
<name>A0A8D8S2C6_9HEMI</name>
<feature type="region of interest" description="Disordered" evidence="1">
    <location>
        <begin position="28"/>
        <end position="74"/>
    </location>
</feature>
<reference evidence="2" key="1">
    <citation type="submission" date="2021-05" db="EMBL/GenBank/DDBJ databases">
        <authorList>
            <person name="Alioto T."/>
            <person name="Alioto T."/>
            <person name="Gomez Garrido J."/>
        </authorList>
    </citation>
    <scope>NUCLEOTIDE SEQUENCE</scope>
</reference>
<protein>
    <submittedName>
        <fullName evidence="2">Uncharacterized protein</fullName>
    </submittedName>
</protein>
<evidence type="ECO:0000313" key="2">
    <source>
        <dbReference type="EMBL" id="CAG6659204.1"/>
    </source>
</evidence>
<dbReference type="EMBL" id="HBUF01193472">
    <property type="protein sequence ID" value="CAG6659204.1"/>
    <property type="molecule type" value="Transcribed_RNA"/>
</dbReference>
<feature type="compositionally biased region" description="Basic residues" evidence="1">
    <location>
        <begin position="35"/>
        <end position="59"/>
    </location>
</feature>
<organism evidence="2">
    <name type="scientific">Cacopsylla melanoneura</name>
    <dbReference type="NCBI Taxonomy" id="428564"/>
    <lineage>
        <taxon>Eukaryota</taxon>
        <taxon>Metazoa</taxon>
        <taxon>Ecdysozoa</taxon>
        <taxon>Arthropoda</taxon>
        <taxon>Hexapoda</taxon>
        <taxon>Insecta</taxon>
        <taxon>Pterygota</taxon>
        <taxon>Neoptera</taxon>
        <taxon>Paraneoptera</taxon>
        <taxon>Hemiptera</taxon>
        <taxon>Sternorrhyncha</taxon>
        <taxon>Psylloidea</taxon>
        <taxon>Psyllidae</taxon>
        <taxon>Psyllinae</taxon>
        <taxon>Cacopsylla</taxon>
    </lineage>
</organism>
<accession>A0A8D8S2C6</accession>
<proteinExistence type="predicted"/>
<dbReference type="AlphaFoldDB" id="A0A8D8S2C6"/>
<evidence type="ECO:0000256" key="1">
    <source>
        <dbReference type="SAM" id="MobiDB-lite"/>
    </source>
</evidence>